<gene>
    <name evidence="1" type="ORF">E5676_scaffold478G00080</name>
</gene>
<evidence type="ECO:0000313" key="1">
    <source>
        <dbReference type="EMBL" id="TYK27117.1"/>
    </source>
</evidence>
<reference evidence="1 2" key="1">
    <citation type="submission" date="2019-08" db="EMBL/GenBank/DDBJ databases">
        <title>Draft genome sequences of two oriental melons (Cucumis melo L. var makuwa).</title>
        <authorList>
            <person name="Kwon S.-Y."/>
        </authorList>
    </citation>
    <scope>NUCLEOTIDE SEQUENCE [LARGE SCALE GENOMIC DNA]</scope>
    <source>
        <strain evidence="2">cv. Chang Bougi</strain>
        <tissue evidence="1">Leaf</tissue>
    </source>
</reference>
<sequence length="100" mass="11182">MESGWGATSDRGRGFEFKFEKFESGTVKSWEGERIHQVGVDDLELTLGGASACGVPLLGSPDGQNHVARALQHTVNNFREMLEVEKKAYSLDLRKEREKK</sequence>
<dbReference type="Proteomes" id="UP000321947">
    <property type="component" value="Unassembled WGS sequence"/>
</dbReference>
<name>A0A5D3DTM8_CUCMM</name>
<proteinExistence type="predicted"/>
<accession>A0A5D3DTM8</accession>
<evidence type="ECO:0000313" key="2">
    <source>
        <dbReference type="Proteomes" id="UP000321947"/>
    </source>
</evidence>
<organism evidence="1 2">
    <name type="scientific">Cucumis melo var. makuwa</name>
    <name type="common">Oriental melon</name>
    <dbReference type="NCBI Taxonomy" id="1194695"/>
    <lineage>
        <taxon>Eukaryota</taxon>
        <taxon>Viridiplantae</taxon>
        <taxon>Streptophyta</taxon>
        <taxon>Embryophyta</taxon>
        <taxon>Tracheophyta</taxon>
        <taxon>Spermatophyta</taxon>
        <taxon>Magnoliopsida</taxon>
        <taxon>eudicotyledons</taxon>
        <taxon>Gunneridae</taxon>
        <taxon>Pentapetalae</taxon>
        <taxon>rosids</taxon>
        <taxon>fabids</taxon>
        <taxon>Cucurbitales</taxon>
        <taxon>Cucurbitaceae</taxon>
        <taxon>Benincaseae</taxon>
        <taxon>Cucumis</taxon>
    </lineage>
</organism>
<dbReference type="EMBL" id="SSTD01003032">
    <property type="protein sequence ID" value="TYK27117.1"/>
    <property type="molecule type" value="Genomic_DNA"/>
</dbReference>
<dbReference type="AlphaFoldDB" id="A0A5D3DTM8"/>
<protein>
    <submittedName>
        <fullName evidence="1">BES1/BZR1-like protein 2</fullName>
    </submittedName>
</protein>
<comment type="caution">
    <text evidence="1">The sequence shown here is derived from an EMBL/GenBank/DDBJ whole genome shotgun (WGS) entry which is preliminary data.</text>
</comment>